<accession>A0A6J6DT79</accession>
<dbReference type="AlphaFoldDB" id="A0A6J6DT79"/>
<organism evidence="1">
    <name type="scientific">freshwater metagenome</name>
    <dbReference type="NCBI Taxonomy" id="449393"/>
    <lineage>
        <taxon>unclassified sequences</taxon>
        <taxon>metagenomes</taxon>
        <taxon>ecological metagenomes</taxon>
    </lineage>
</organism>
<reference evidence="1" key="1">
    <citation type="submission" date="2020-05" db="EMBL/GenBank/DDBJ databases">
        <authorList>
            <person name="Chiriac C."/>
            <person name="Salcher M."/>
            <person name="Ghai R."/>
            <person name="Kavagutti S V."/>
        </authorList>
    </citation>
    <scope>NUCLEOTIDE SEQUENCE</scope>
</reference>
<dbReference type="EMBL" id="CAEZTH010000090">
    <property type="protein sequence ID" value="CAB4566424.1"/>
    <property type="molecule type" value="Genomic_DNA"/>
</dbReference>
<protein>
    <submittedName>
        <fullName evidence="1">Unannotated protein</fullName>
    </submittedName>
</protein>
<gene>
    <name evidence="1" type="ORF">UFOPK1639_00754</name>
</gene>
<sequence>MVLSNSSTPVNLDLSHLSLLREALASGICRARERMCPIASSAAEITFEVGALTTITPALVAALISTLSNPTPALAITFSCLAAPIASASSCVAERTRIAEAVASSASKTARSVPSMFLISKSGPKAETVAGESSSAISTIGLVTKGSKGLR</sequence>
<proteinExistence type="predicted"/>
<name>A0A6J6DT79_9ZZZZ</name>
<evidence type="ECO:0000313" key="1">
    <source>
        <dbReference type="EMBL" id="CAB4566424.1"/>
    </source>
</evidence>